<dbReference type="VEuPathDB" id="TrichDB:TRFO_06742"/>
<feature type="compositionally biased region" description="Low complexity" evidence="1">
    <location>
        <begin position="136"/>
        <end position="149"/>
    </location>
</feature>
<name>A0A1J4JXB4_9EUKA</name>
<gene>
    <name evidence="2" type="ORF">TRFO_06742</name>
</gene>
<comment type="caution">
    <text evidence="2">The sequence shown here is derived from an EMBL/GenBank/DDBJ whole genome shotgun (WGS) entry which is preliminary data.</text>
</comment>
<evidence type="ECO:0000256" key="1">
    <source>
        <dbReference type="SAM" id="MobiDB-lite"/>
    </source>
</evidence>
<feature type="compositionally biased region" description="Low complexity" evidence="1">
    <location>
        <begin position="285"/>
        <end position="309"/>
    </location>
</feature>
<dbReference type="EMBL" id="MLAK01000838">
    <property type="protein sequence ID" value="OHT03104.1"/>
    <property type="molecule type" value="Genomic_DNA"/>
</dbReference>
<feature type="compositionally biased region" description="Basic and acidic residues" evidence="1">
    <location>
        <begin position="84"/>
        <end position="122"/>
    </location>
</feature>
<dbReference type="RefSeq" id="XP_068356240.1">
    <property type="nucleotide sequence ID" value="XM_068493274.1"/>
</dbReference>
<evidence type="ECO:0000313" key="3">
    <source>
        <dbReference type="Proteomes" id="UP000179807"/>
    </source>
</evidence>
<feature type="region of interest" description="Disordered" evidence="1">
    <location>
        <begin position="84"/>
        <end position="169"/>
    </location>
</feature>
<protein>
    <submittedName>
        <fullName evidence="2">Uncharacterized protein</fullName>
    </submittedName>
</protein>
<proteinExistence type="predicted"/>
<organism evidence="2 3">
    <name type="scientific">Tritrichomonas foetus</name>
    <dbReference type="NCBI Taxonomy" id="1144522"/>
    <lineage>
        <taxon>Eukaryota</taxon>
        <taxon>Metamonada</taxon>
        <taxon>Parabasalia</taxon>
        <taxon>Tritrichomonadida</taxon>
        <taxon>Tritrichomonadidae</taxon>
        <taxon>Tritrichomonas</taxon>
    </lineage>
</organism>
<reference evidence="2" key="1">
    <citation type="submission" date="2016-10" db="EMBL/GenBank/DDBJ databases">
        <authorList>
            <person name="Benchimol M."/>
            <person name="Almeida L.G."/>
            <person name="Vasconcelos A.T."/>
            <person name="Perreira-Neves A."/>
            <person name="Rosa I.A."/>
            <person name="Tasca T."/>
            <person name="Bogo M.R."/>
            <person name="de Souza W."/>
        </authorList>
    </citation>
    <scope>NUCLEOTIDE SEQUENCE [LARGE SCALE GENOMIC DNA]</scope>
    <source>
        <strain evidence="2">K</strain>
    </source>
</reference>
<dbReference type="Proteomes" id="UP000179807">
    <property type="component" value="Unassembled WGS sequence"/>
</dbReference>
<feature type="region of interest" description="Disordered" evidence="1">
    <location>
        <begin position="265"/>
        <end position="344"/>
    </location>
</feature>
<feature type="compositionally biased region" description="Basic and acidic residues" evidence="1">
    <location>
        <begin position="265"/>
        <end position="278"/>
    </location>
</feature>
<sequence>MAIFLFKNINKLFVCTLNSHDYILQNQKEISLTIIDPNRNYIHDFWPWLTFSHFNWREKSACLINYPLKKIQVLFGYSIKEKMSDGEPEKIETEQEKENENENNNEKDNENDNENENEKNYSEEDEGSNAEDESHSNSNNTSESSQSQSLPKSPKRAPSKTFKSHASHSAKGAITFESQMSIEQIELNLIKIFGNQFPEASVNELALSDRLSVRDLRIIVRVLKLCDPSQVNVRKPLLCDYLMKHMREDHMTEVYEKYQEEKEKARLARMKSKEEKTKTRAQTRSESQASSLSVSHSSSSSQQQISQPSEPQHERNMPNSESNNALAKSTVTREKSKPEMISPSLVKNRATCEVTIPRLKYDSTFNVKSALATLESCNKFVITVSQRLEELERALSIMSIKVSELEKFYGCV</sequence>
<keyword evidence="3" id="KW-1185">Reference proteome</keyword>
<feature type="compositionally biased region" description="Polar residues" evidence="1">
    <location>
        <begin position="317"/>
        <end position="330"/>
    </location>
</feature>
<dbReference type="AlphaFoldDB" id="A0A1J4JXB4"/>
<dbReference type="GeneID" id="94827978"/>
<feature type="compositionally biased region" description="Basic residues" evidence="1">
    <location>
        <begin position="153"/>
        <end position="168"/>
    </location>
</feature>
<dbReference type="OrthoDB" id="10642160at2759"/>
<evidence type="ECO:0000313" key="2">
    <source>
        <dbReference type="EMBL" id="OHT03104.1"/>
    </source>
</evidence>
<accession>A0A1J4JXB4</accession>